<dbReference type="Proteomes" id="UP000300237">
    <property type="component" value="Chromosome"/>
</dbReference>
<evidence type="ECO:0000313" key="11">
    <source>
        <dbReference type="Proteomes" id="UP000045842"/>
    </source>
</evidence>
<evidence type="ECO:0000313" key="13">
    <source>
        <dbReference type="Proteomes" id="UP000048289"/>
    </source>
</evidence>
<reference evidence="7 20" key="8">
    <citation type="submission" date="2021-03" db="EMBL/GenBank/DDBJ databases">
        <title>Whole Genome Sequencing of Mycobacterium tuberculosis clinical isolates from Arunachal Pradesh, India.</title>
        <authorList>
            <person name="Singh S."/>
            <person name="Mudliar S.R."/>
            <person name="Kulsum U."/>
            <person name="Rufai S.B."/>
            <person name="Singh P.K."/>
            <person name="Umpo M."/>
            <person name="Nyori M."/>
        </authorList>
    </citation>
    <scope>NUCLEOTIDE SEQUENCE [LARGE SCALE GENOMIC DNA]</scope>
    <source>
        <strain evidence="7 20">OMICS/BPL/0142/20/SP</strain>
    </source>
</reference>
<evidence type="ECO:0000313" key="6">
    <source>
        <dbReference type="EMBL" id="COX10171.1"/>
    </source>
</evidence>
<sequence length="164" mass="17616">MPLHQLAIAPVDVSGALLGLVLNAPAPRPLATHRLAHTDGSALQLGVLGASHVVTVEGRFCEEVSCVARSRGGDLPESTHAPGYHLQSHTETHDEAAFRRLARHLRERCTRATGWLGGVFPGDDAALTALAAEPDGTGWRWRTWHLYPSASGGTVVHTTSRWRP</sequence>
<dbReference type="Proteomes" id="UP000046947">
    <property type="component" value="Unassembled WGS sequence"/>
</dbReference>
<reference evidence="8 17" key="3">
    <citation type="submission" date="2016-04" db="EMBL/GenBank/DDBJ databases">
        <authorList>
            <person name="Bigi M."/>
            <person name="Bigi F."/>
            <person name="Soria M.A."/>
        </authorList>
    </citation>
    <scope>NUCLEOTIDE SEQUENCE [LARGE SCALE GENOMIC DNA]</scope>
    <source>
        <strain evidence="8 17">6548</strain>
    </source>
</reference>
<proteinExistence type="predicted"/>
<reference evidence="4 16" key="2">
    <citation type="submission" date="2015-03" db="EMBL/GenBank/DDBJ databases">
        <authorList>
            <consortium name="Pathogen Informatics"/>
            <person name="Murphy D."/>
        </authorList>
    </citation>
    <scope>NUCLEOTIDE SEQUENCE [LARGE SCALE GENOMIC DNA]</scope>
    <source>
        <strain evidence="4 16">0268S</strain>
    </source>
</reference>
<dbReference type="Proteomes" id="UP000671119">
    <property type="component" value="Unassembled WGS sequence"/>
</dbReference>
<protein>
    <submittedName>
        <fullName evidence="1">Conserved protein of uncharacterized function with PIN domain, possible toxin</fullName>
    </submittedName>
    <submittedName>
        <fullName evidence="7">DUF2617 family protein</fullName>
    </submittedName>
</protein>
<dbReference type="EMBL" id="CNGE01000150">
    <property type="protein sequence ID" value="CKS02777.1"/>
    <property type="molecule type" value="Genomic_DNA"/>
</dbReference>
<dbReference type="EMBL" id="LWDQ01000001">
    <property type="protein sequence ID" value="OMH60543.1"/>
    <property type="molecule type" value="Genomic_DNA"/>
</dbReference>
<dbReference type="GeneID" id="45426600"/>
<evidence type="ECO:0000313" key="1">
    <source>
        <dbReference type="EMBL" id="CFE39500.1"/>
    </source>
</evidence>
<reference evidence="9 18" key="4">
    <citation type="journal article" date="2017" name="N. Engl. J. Med.">
        <title>Transmission of Extensively Drug-Resistant Tuberculosis in South Africa.</title>
        <authorList>
            <person name="Shah N.S."/>
            <person name="Auld S.C."/>
            <person name="Brust J.C."/>
            <person name="Mathema B."/>
            <person name="Ismail N."/>
            <person name="Moodley P."/>
            <person name="Mlisana K."/>
            <person name="Allana S."/>
            <person name="Campbell A."/>
            <person name="Mthiyane T."/>
            <person name="Morris N."/>
            <person name="Mpangase P."/>
            <person name="van der Meulen H."/>
            <person name="Omar S.V."/>
            <person name="Brown T.S."/>
            <person name="Narechania A."/>
            <person name="Shaskina E."/>
            <person name="Kapwata T."/>
            <person name="Kreiswirth B."/>
            <person name="Gandhi N.R."/>
        </authorList>
    </citation>
    <scope>NUCLEOTIDE SEQUENCE [LARGE SCALE GENOMIC DNA]</scope>
    <source>
        <strain evidence="9 18">32301_S10</strain>
    </source>
</reference>
<evidence type="ECO:0000313" key="9">
    <source>
        <dbReference type="EMBL" id="REQ52026.1"/>
    </source>
</evidence>
<dbReference type="OMA" id="WRTWHAY"/>
<evidence type="ECO:0000313" key="19">
    <source>
        <dbReference type="Proteomes" id="UP000300237"/>
    </source>
</evidence>
<dbReference type="EMBL" id="QTBD01000148">
    <property type="protein sequence ID" value="REQ52026.1"/>
    <property type="molecule type" value="Genomic_DNA"/>
</dbReference>
<evidence type="ECO:0000313" key="3">
    <source>
        <dbReference type="EMBL" id="CKS02777.1"/>
    </source>
</evidence>
<dbReference type="RefSeq" id="WP_003413444.1">
    <property type="nucleotide sequence ID" value="NZ_AP017901.1"/>
</dbReference>
<accession>A0A045I4N7</accession>
<dbReference type="Proteomes" id="UP000048948">
    <property type="component" value="Unassembled WGS sequence"/>
</dbReference>
<evidence type="ECO:0000313" key="4">
    <source>
        <dbReference type="EMBL" id="CLW22019.1"/>
    </source>
</evidence>
<dbReference type="EMBL" id="LR027516">
    <property type="protein sequence ID" value="VCU50883.1"/>
    <property type="molecule type" value="Genomic_DNA"/>
</dbReference>
<reference evidence="8 17" key="5">
    <citation type="submission" date="2017-02" db="EMBL/GenBank/DDBJ databases">
        <title>Protein polymorphisms may explain contrasting epidemiological fitness of two variants of a multidrug-resistant Mycobacterium tuberculosis strain.</title>
        <authorList>
            <person name="Bigi M.M."/>
            <person name="Lopez B."/>
            <person name="Blanco F.C."/>
            <person name="Sasiain M.C."/>
            <person name="De La Barrera S."/>
            <person name="Ritacco V."/>
            <person name="Bigi F."/>
            <person name="Soria M.A."/>
        </authorList>
    </citation>
    <scope>NUCLEOTIDE SEQUENCE [LARGE SCALE GENOMIC DNA]</scope>
    <source>
        <strain evidence="8 17">6548</strain>
    </source>
</reference>
<evidence type="ECO:0000313" key="12">
    <source>
        <dbReference type="Proteomes" id="UP000046947"/>
    </source>
</evidence>
<evidence type="ECO:0000313" key="14">
    <source>
        <dbReference type="Proteomes" id="UP000048600"/>
    </source>
</evidence>
<evidence type="ECO:0000313" key="18">
    <source>
        <dbReference type="Proteomes" id="UP000256381"/>
    </source>
</evidence>
<evidence type="ECO:0000313" key="8">
    <source>
        <dbReference type="EMBL" id="OMH60543.1"/>
    </source>
</evidence>
<organism evidence="1 13">
    <name type="scientific">Mycobacterium tuberculosis</name>
    <dbReference type="NCBI Taxonomy" id="1773"/>
    <lineage>
        <taxon>Bacteria</taxon>
        <taxon>Bacillati</taxon>
        <taxon>Actinomycetota</taxon>
        <taxon>Actinomycetes</taxon>
        <taxon>Mycobacteriales</taxon>
        <taxon>Mycobacteriaceae</taxon>
        <taxon>Mycobacterium</taxon>
        <taxon>Mycobacterium tuberculosis complex</taxon>
    </lineage>
</organism>
<name>A0A045I4N7_MYCTX</name>
<evidence type="ECO:0000313" key="15">
    <source>
        <dbReference type="Proteomes" id="UP000048948"/>
    </source>
</evidence>
<dbReference type="EMBL" id="CHKL01000636">
    <property type="protein sequence ID" value="COX10171.1"/>
    <property type="molecule type" value="Genomic_DNA"/>
</dbReference>
<dbReference type="Proteomes" id="UP000048600">
    <property type="component" value="Unassembled WGS sequence"/>
</dbReference>
<gene>
    <name evidence="8" type="ORF">A4S10_02723</name>
    <name evidence="10" type="ORF">DKC2_2735</name>
    <name evidence="9" type="ORF">DSJ38_11050</name>
    <name evidence="5" type="ORF">ERS007679_01897</name>
    <name evidence="1" type="ORF">ERS007681_01880</name>
    <name evidence="2" type="ORF">ERS007688_01321</name>
    <name evidence="6" type="ORF">ERS007741_03807</name>
    <name evidence="3" type="ORF">ERS027646_01131</name>
    <name evidence="4" type="ORF">ERS094118_02145</name>
    <name evidence="7" type="ORF">J8J21_08885</name>
</gene>
<evidence type="ECO:0000313" key="10">
    <source>
        <dbReference type="EMBL" id="VCU50883.1"/>
    </source>
</evidence>
<reference evidence="11 12" key="1">
    <citation type="submission" date="2015-03" db="EMBL/GenBank/DDBJ databases">
        <authorList>
            <consortium name="Pathogen Informatics"/>
        </authorList>
    </citation>
    <scope>NUCLEOTIDE SEQUENCE [LARGE SCALE GENOMIC DNA]</scope>
    <source>
        <strain evidence="3 15">Bir 172</strain>
        <strain evidence="5 11">G09801536</strain>
        <strain evidence="1 13">G09901357</strain>
        <strain evidence="2 12">H09601792</strain>
        <strain evidence="6 14">P00601463</strain>
    </source>
</reference>
<dbReference type="Proteomes" id="UP000048289">
    <property type="component" value="Unassembled WGS sequence"/>
</dbReference>
<evidence type="ECO:0000313" key="5">
    <source>
        <dbReference type="EMBL" id="COV46462.1"/>
    </source>
</evidence>
<dbReference type="InterPro" id="IPR024486">
    <property type="entry name" value="DUF2617"/>
</dbReference>
<evidence type="ECO:0000313" key="7">
    <source>
        <dbReference type="EMBL" id="MBP0683234.1"/>
    </source>
</evidence>
<dbReference type="EMBL" id="CFOE01000213">
    <property type="protein sequence ID" value="CFE39500.1"/>
    <property type="molecule type" value="Genomic_DNA"/>
</dbReference>
<evidence type="ECO:0000313" key="2">
    <source>
        <dbReference type="EMBL" id="CFE49030.1"/>
    </source>
</evidence>
<dbReference type="Pfam" id="PF10936">
    <property type="entry name" value="DUF2617"/>
    <property type="match status" value="1"/>
</dbReference>
<dbReference type="EMBL" id="COPH01000014">
    <property type="protein sequence ID" value="CLW22019.1"/>
    <property type="molecule type" value="Genomic_DNA"/>
</dbReference>
<dbReference type="EMBL" id="CFOH01000163">
    <property type="protein sequence ID" value="CFE49030.1"/>
    <property type="molecule type" value="Genomic_DNA"/>
</dbReference>
<dbReference type="Proteomes" id="UP000189452">
    <property type="component" value="Chromosome"/>
</dbReference>
<evidence type="ECO:0000313" key="16">
    <source>
        <dbReference type="Proteomes" id="UP000050139"/>
    </source>
</evidence>
<dbReference type="EMBL" id="JAGIZI010000011">
    <property type="protein sequence ID" value="MBP0683234.1"/>
    <property type="molecule type" value="Genomic_DNA"/>
</dbReference>
<dbReference type="AlphaFoldDB" id="A0A045I4N7"/>
<dbReference type="Proteomes" id="UP000256381">
    <property type="component" value="Unassembled WGS sequence"/>
</dbReference>
<reference evidence="9" key="6">
    <citation type="submission" date="2018-07" db="EMBL/GenBank/DDBJ databases">
        <authorList>
            <person name="Shah S."/>
            <person name="Brown T."/>
            <person name="Auld S."/>
            <person name="Bratton K."/>
            <person name="Narechania A."/>
            <person name="Mathema B."/>
            <person name="Gandhi N."/>
        </authorList>
    </citation>
    <scope>NUCLEOTIDE SEQUENCE</scope>
    <source>
        <strain evidence="9">32301_S10</strain>
    </source>
</reference>
<evidence type="ECO:0000313" key="17">
    <source>
        <dbReference type="Proteomes" id="UP000189452"/>
    </source>
</evidence>
<reference evidence="10 19" key="7">
    <citation type="submission" date="2018-08" db="EMBL/GenBank/DDBJ databases">
        <authorList>
            <person name="Fokvardsen B D."/>
            <person name="Norman A."/>
        </authorList>
    </citation>
    <scope>NUCLEOTIDE SEQUENCE [LARGE SCALE GENOMIC DNA]</scope>
    <source>
        <strain evidence="10 19">DKC2</strain>
    </source>
</reference>
<dbReference type="Proteomes" id="UP000045842">
    <property type="component" value="Unassembled WGS sequence"/>
</dbReference>
<dbReference type="Proteomes" id="UP000050139">
    <property type="component" value="Unassembled WGS sequence"/>
</dbReference>
<dbReference type="EMBL" id="CSAD01000229">
    <property type="protein sequence ID" value="COV46462.1"/>
    <property type="molecule type" value="Genomic_DNA"/>
</dbReference>
<evidence type="ECO:0000313" key="20">
    <source>
        <dbReference type="Proteomes" id="UP000671119"/>
    </source>
</evidence>